<protein>
    <recommendedName>
        <fullName evidence="3">Holin of 3TMs, for gene-transfer release</fullName>
    </recommendedName>
</protein>
<feature type="transmembrane region" description="Helical" evidence="1">
    <location>
        <begin position="141"/>
        <end position="165"/>
    </location>
</feature>
<reference evidence="2" key="1">
    <citation type="submission" date="2019-02" db="EMBL/GenBank/DDBJ databases">
        <authorList>
            <person name="Gruber-Vodicka R. H."/>
            <person name="Seah K. B. B."/>
        </authorList>
    </citation>
    <scope>NUCLEOTIDE SEQUENCE</scope>
    <source>
        <strain evidence="2">BECK_S313</strain>
    </source>
</reference>
<keyword evidence="1" id="KW-0472">Membrane</keyword>
<accession>A0A450WMM0</accession>
<evidence type="ECO:0000313" key="2">
    <source>
        <dbReference type="EMBL" id="VFK18293.1"/>
    </source>
</evidence>
<organism evidence="2">
    <name type="scientific">Candidatus Kentrum sp. LPFa</name>
    <dbReference type="NCBI Taxonomy" id="2126335"/>
    <lineage>
        <taxon>Bacteria</taxon>
        <taxon>Pseudomonadati</taxon>
        <taxon>Pseudomonadota</taxon>
        <taxon>Gammaproteobacteria</taxon>
        <taxon>Candidatus Kentrum</taxon>
    </lineage>
</organism>
<gene>
    <name evidence="2" type="ORF">BECKLPF1236B_GA0070989_11388</name>
</gene>
<name>A0A450WMM0_9GAMM</name>
<feature type="transmembrane region" description="Helical" evidence="1">
    <location>
        <begin position="106"/>
        <end position="129"/>
    </location>
</feature>
<evidence type="ECO:0000256" key="1">
    <source>
        <dbReference type="SAM" id="Phobius"/>
    </source>
</evidence>
<evidence type="ECO:0008006" key="3">
    <source>
        <dbReference type="Google" id="ProtNLM"/>
    </source>
</evidence>
<keyword evidence="1" id="KW-0812">Transmembrane</keyword>
<dbReference type="AlphaFoldDB" id="A0A450WMM0"/>
<dbReference type="EMBL" id="CAADFK010000138">
    <property type="protein sequence ID" value="VFK18293.1"/>
    <property type="molecule type" value="Genomic_DNA"/>
</dbReference>
<keyword evidence="1" id="KW-1133">Transmembrane helix</keyword>
<proteinExistence type="predicted"/>
<sequence>MDPVTIAMGLAQIAPRIIGWLGGDKAEAVAEKVLDTARDMTGIPDSERAASTIMNNPDRIREFRQKLQENEAEFLRLAAQNAGDVNKTMRAEAKSEHWPAYSWRPFVGFSFGAVALLFALAALAAYLGVIFGGRDAQILQYLPGMLASGSALLAVIAPVLGIASWHRGKMQALGRG</sequence>